<evidence type="ECO:0000256" key="2">
    <source>
        <dbReference type="ARBA" id="ARBA00022801"/>
    </source>
</evidence>
<dbReference type="GO" id="GO:0009231">
    <property type="term" value="P:riboflavin biosynthetic process"/>
    <property type="evidence" value="ECO:0007669"/>
    <property type="project" value="TreeGrafter"/>
</dbReference>
<dbReference type="PANTHER" id="PTHR46470">
    <property type="entry name" value="N-ACYLNEURAMINATE-9-PHOSPHATASE"/>
    <property type="match status" value="1"/>
</dbReference>
<dbReference type="Proteomes" id="UP000179786">
    <property type="component" value="Unassembled WGS sequence"/>
</dbReference>
<protein>
    <submittedName>
        <fullName evidence="4">Haloacid dehalogenase</fullName>
    </submittedName>
</protein>
<dbReference type="Pfam" id="PF00702">
    <property type="entry name" value="Hydrolase"/>
    <property type="match status" value="1"/>
</dbReference>
<keyword evidence="2" id="KW-0378">Hydrolase</keyword>
<accession>A0A1S1MUN4</accession>
<evidence type="ECO:0000256" key="1">
    <source>
        <dbReference type="ARBA" id="ARBA00001946"/>
    </source>
</evidence>
<dbReference type="Gene3D" id="1.20.120.1600">
    <property type="match status" value="1"/>
</dbReference>
<evidence type="ECO:0000313" key="5">
    <source>
        <dbReference type="Proteomes" id="UP000179786"/>
    </source>
</evidence>
<dbReference type="GO" id="GO:0016787">
    <property type="term" value="F:hydrolase activity"/>
    <property type="evidence" value="ECO:0007669"/>
    <property type="project" value="UniProtKB-KW"/>
</dbReference>
<dbReference type="OrthoDB" id="367448at2"/>
<comment type="caution">
    <text evidence="4">The sequence shown here is derived from an EMBL/GenBank/DDBJ whole genome shotgun (WGS) entry which is preliminary data.</text>
</comment>
<dbReference type="SUPFAM" id="SSF56784">
    <property type="entry name" value="HAD-like"/>
    <property type="match status" value="1"/>
</dbReference>
<reference evidence="4 5" key="1">
    <citation type="submission" date="2016-09" db="EMBL/GenBank/DDBJ databases">
        <title>Pseudoalteromonas amylolytica sp. nov., isolated from the surface seawater.</title>
        <authorList>
            <person name="Wu Y.-H."/>
            <person name="Cheng H."/>
            <person name="Jin X.-B."/>
            <person name="Wang C.-S."/>
            <person name="Xu X.-W."/>
        </authorList>
    </citation>
    <scope>NUCLEOTIDE SEQUENCE [LARGE SCALE GENOMIC DNA]</scope>
    <source>
        <strain evidence="4 5">JW1</strain>
    </source>
</reference>
<dbReference type="Gene3D" id="3.40.50.1000">
    <property type="entry name" value="HAD superfamily/HAD-like"/>
    <property type="match status" value="1"/>
</dbReference>
<keyword evidence="3" id="KW-0460">Magnesium</keyword>
<evidence type="ECO:0000313" key="4">
    <source>
        <dbReference type="EMBL" id="OHU92498.1"/>
    </source>
</evidence>
<organism evidence="4 5">
    <name type="scientific">Pseudoalteromonas amylolytica</name>
    <dbReference type="NCBI Taxonomy" id="1859457"/>
    <lineage>
        <taxon>Bacteria</taxon>
        <taxon>Pseudomonadati</taxon>
        <taxon>Pseudomonadota</taxon>
        <taxon>Gammaproteobacteria</taxon>
        <taxon>Alteromonadales</taxon>
        <taxon>Pseudoalteromonadaceae</taxon>
        <taxon>Pseudoalteromonas</taxon>
    </lineage>
</organism>
<proteinExistence type="predicted"/>
<dbReference type="SFLD" id="SFLDS00003">
    <property type="entry name" value="Haloacid_Dehalogenase"/>
    <property type="match status" value="1"/>
</dbReference>
<sequence>MRFNRAIDKVKVLSFDLDDTLYDNHPIIRSALQAQHNYLLKLSRWPKQDAQFWTKCRNQAAQATPELTHDVTAWRQQALYIGMLTCGYNESEARIHAQQAYEAFALARSQITVSESVLELLANLKQHYTLIAITNGNVEVDKFNLAGIFSLVLQAGKDGRAKPYSDMFDVAAQQLNVNHSNILHIGDSLDTDVQGANEAGCHSVWLNDQDSRYHYRGLPDIEINNINQLRILVR</sequence>
<dbReference type="NCBIfam" id="TIGR01549">
    <property type="entry name" value="HAD-SF-IA-v1"/>
    <property type="match status" value="1"/>
</dbReference>
<dbReference type="InterPro" id="IPR006439">
    <property type="entry name" value="HAD-SF_hydro_IA"/>
</dbReference>
<dbReference type="InterPro" id="IPR051400">
    <property type="entry name" value="HAD-like_hydrolase"/>
</dbReference>
<dbReference type="NCBIfam" id="TIGR01509">
    <property type="entry name" value="HAD-SF-IA-v3"/>
    <property type="match status" value="1"/>
</dbReference>
<dbReference type="AlphaFoldDB" id="A0A1S1MUN4"/>
<name>A0A1S1MUN4_9GAMM</name>
<dbReference type="STRING" id="1859457.BET10_05450"/>
<keyword evidence="5" id="KW-1185">Reference proteome</keyword>
<dbReference type="SFLD" id="SFLDG01129">
    <property type="entry name" value="C1.5:_HAD__Beta-PGM__Phosphata"/>
    <property type="match status" value="1"/>
</dbReference>
<evidence type="ECO:0000256" key="3">
    <source>
        <dbReference type="ARBA" id="ARBA00022842"/>
    </source>
</evidence>
<dbReference type="EMBL" id="MKJU01000007">
    <property type="protein sequence ID" value="OHU92498.1"/>
    <property type="molecule type" value="Genomic_DNA"/>
</dbReference>
<dbReference type="InterPro" id="IPR036412">
    <property type="entry name" value="HAD-like_sf"/>
</dbReference>
<dbReference type="InterPro" id="IPR023214">
    <property type="entry name" value="HAD_sf"/>
</dbReference>
<gene>
    <name evidence="4" type="ORF">BET10_05450</name>
</gene>
<dbReference type="PANTHER" id="PTHR46470:SF4">
    <property type="entry name" value="5-AMINO-6-(5-PHOSPHO-D-RIBITYLAMINO)URACIL PHOSPHATASE YIGB"/>
    <property type="match status" value="1"/>
</dbReference>
<comment type="cofactor">
    <cofactor evidence="1">
        <name>Mg(2+)</name>
        <dbReference type="ChEBI" id="CHEBI:18420"/>
    </cofactor>
</comment>
<dbReference type="RefSeq" id="WP_070983475.1">
    <property type="nucleotide sequence ID" value="NZ_MKJU01000007.1"/>
</dbReference>